<accession>A0A8S5SDL5</accession>
<proteinExistence type="predicted"/>
<name>A0A8S5SDL5_9CAUD</name>
<feature type="region of interest" description="Disordered" evidence="1">
    <location>
        <begin position="56"/>
        <end position="97"/>
    </location>
</feature>
<dbReference type="EMBL" id="BK032577">
    <property type="protein sequence ID" value="DAF49069.1"/>
    <property type="molecule type" value="Genomic_DNA"/>
</dbReference>
<feature type="compositionally biased region" description="Basic and acidic residues" evidence="1">
    <location>
        <begin position="70"/>
        <end position="97"/>
    </location>
</feature>
<evidence type="ECO:0000313" key="2">
    <source>
        <dbReference type="EMBL" id="DAF49069.1"/>
    </source>
</evidence>
<evidence type="ECO:0000256" key="1">
    <source>
        <dbReference type="SAM" id="MobiDB-lite"/>
    </source>
</evidence>
<protein>
    <submittedName>
        <fullName evidence="2">Uncharacterized protein</fullName>
    </submittedName>
</protein>
<organism evidence="2">
    <name type="scientific">Siphoviridae sp. ctnpt50</name>
    <dbReference type="NCBI Taxonomy" id="2827941"/>
    <lineage>
        <taxon>Viruses</taxon>
        <taxon>Duplodnaviria</taxon>
        <taxon>Heunggongvirae</taxon>
        <taxon>Uroviricota</taxon>
        <taxon>Caudoviricetes</taxon>
    </lineage>
</organism>
<reference evidence="2" key="1">
    <citation type="journal article" date="2021" name="Proc. Natl. Acad. Sci. U.S.A.">
        <title>A Catalog of Tens of Thousands of Viruses from Human Metagenomes Reveals Hidden Associations with Chronic Diseases.</title>
        <authorList>
            <person name="Tisza M.J."/>
            <person name="Buck C.B."/>
        </authorList>
    </citation>
    <scope>NUCLEOTIDE SEQUENCE</scope>
    <source>
        <strain evidence="2">Ctnpt50</strain>
    </source>
</reference>
<sequence>MANRFKDYRAQLKSNKTVVLSDDELKLYSRTANNEGVSHANVDWGDCVVFTDTNKRDEATDEDVSEVPDNSDKEKTIIRNMEREQKTKETKTEGDIE</sequence>